<evidence type="ECO:0000313" key="3">
    <source>
        <dbReference type="Proteomes" id="UP001154061"/>
    </source>
</evidence>
<evidence type="ECO:0000259" key="1">
    <source>
        <dbReference type="Pfam" id="PF18545"/>
    </source>
</evidence>
<dbReference type="EMBL" id="JAMQOT010000001">
    <property type="protein sequence ID" value="MDF9744970.1"/>
    <property type="molecule type" value="Genomic_DNA"/>
</dbReference>
<dbReference type="AlphaFoldDB" id="A0A9Q4KXA9"/>
<dbReference type="Proteomes" id="UP001154061">
    <property type="component" value="Unassembled WGS sequence"/>
</dbReference>
<sequence>MDYYNPHQVAADGGSVILVEEQPKESIVQTVIRGISAVQGTPECDLDPLYDSINSEALNELMRHSQRVSSDVSVEFTHEGCAVQVRNGDSVKITDPKPDKSGGTM</sequence>
<dbReference type="InterPro" id="IPR040624">
    <property type="entry name" value="HalOD1"/>
</dbReference>
<dbReference type="Pfam" id="PF18545">
    <property type="entry name" value="HalOD1"/>
    <property type="match status" value="1"/>
</dbReference>
<evidence type="ECO:0000313" key="2">
    <source>
        <dbReference type="EMBL" id="MDF9744970.1"/>
    </source>
</evidence>
<reference evidence="2" key="1">
    <citation type="submission" date="2022-06" db="EMBL/GenBank/DDBJ databases">
        <title>Natrinema sp. a new haloarchaeum isolate from saline soil.</title>
        <authorList>
            <person name="Strakova D."/>
            <person name="Galisteo C."/>
            <person name="Sanchez-Porro C."/>
            <person name="Ventosa A."/>
        </authorList>
    </citation>
    <scope>NUCLEOTIDE SEQUENCE</scope>
    <source>
        <strain evidence="2">S1CR25-10</strain>
    </source>
</reference>
<proteinExistence type="predicted"/>
<gene>
    <name evidence="2" type="ORF">NDI89_05145</name>
</gene>
<name>A0A9Q4KXA9_9EURY</name>
<feature type="domain" description="Halobacterial output" evidence="1">
    <location>
        <begin position="24"/>
        <end position="94"/>
    </location>
</feature>
<comment type="caution">
    <text evidence="2">The sequence shown here is derived from an EMBL/GenBank/DDBJ whole genome shotgun (WGS) entry which is preliminary data.</text>
</comment>
<dbReference type="RefSeq" id="WP_277520433.1">
    <property type="nucleotide sequence ID" value="NZ_JAMQOT010000001.1"/>
</dbReference>
<protein>
    <recommendedName>
        <fullName evidence="1">Halobacterial output domain-containing protein</fullName>
    </recommendedName>
</protein>
<keyword evidence="3" id="KW-1185">Reference proteome</keyword>
<accession>A0A9Q4KXA9</accession>
<organism evidence="2 3">
    <name type="scientific">Natrinema salsiterrestre</name>
    <dbReference type="NCBI Taxonomy" id="2950540"/>
    <lineage>
        <taxon>Archaea</taxon>
        <taxon>Methanobacteriati</taxon>
        <taxon>Methanobacteriota</taxon>
        <taxon>Stenosarchaea group</taxon>
        <taxon>Halobacteria</taxon>
        <taxon>Halobacteriales</taxon>
        <taxon>Natrialbaceae</taxon>
        <taxon>Natrinema</taxon>
    </lineage>
</organism>